<keyword evidence="2 5" id="KW-1133">Transmembrane helix</keyword>
<feature type="transmembrane region" description="Helical" evidence="5">
    <location>
        <begin position="720"/>
        <end position="741"/>
    </location>
</feature>
<dbReference type="Proteomes" id="UP000681722">
    <property type="component" value="Unassembled WGS sequence"/>
</dbReference>
<evidence type="ECO:0000313" key="9">
    <source>
        <dbReference type="EMBL" id="CAF3875946.1"/>
    </source>
</evidence>
<feature type="transmembrane region" description="Helical" evidence="5">
    <location>
        <begin position="488"/>
        <end position="507"/>
    </location>
</feature>
<feature type="region of interest" description="Disordered" evidence="4">
    <location>
        <begin position="794"/>
        <end position="833"/>
    </location>
</feature>
<keyword evidence="3 5" id="KW-0472">Membrane</keyword>
<gene>
    <name evidence="6" type="ORF">GPM918_LOCUS2747</name>
    <name evidence="7" type="ORF">OVA965_LOCUS19696</name>
    <name evidence="8" type="ORF">SRO942_LOCUS2747</name>
    <name evidence="9" type="ORF">TMI583_LOCUS19826</name>
</gene>
<feature type="transmembrane region" description="Helical" evidence="5">
    <location>
        <begin position="139"/>
        <end position="161"/>
    </location>
</feature>
<evidence type="ECO:0000313" key="10">
    <source>
        <dbReference type="Proteomes" id="UP000663829"/>
    </source>
</evidence>
<dbReference type="EMBL" id="CAJOBA010012651">
    <property type="protein sequence ID" value="CAF3875946.1"/>
    <property type="molecule type" value="Genomic_DNA"/>
</dbReference>
<reference evidence="6" key="1">
    <citation type="submission" date="2021-02" db="EMBL/GenBank/DDBJ databases">
        <authorList>
            <person name="Nowell W R."/>
        </authorList>
    </citation>
    <scope>NUCLEOTIDE SEQUENCE</scope>
</reference>
<dbReference type="Proteomes" id="UP000682733">
    <property type="component" value="Unassembled WGS sequence"/>
</dbReference>
<dbReference type="AlphaFoldDB" id="A0A813RRX6"/>
<feature type="transmembrane region" description="Helical" evidence="5">
    <location>
        <begin position="114"/>
        <end position="133"/>
    </location>
</feature>
<evidence type="ECO:0000313" key="6">
    <source>
        <dbReference type="EMBL" id="CAF0786224.1"/>
    </source>
</evidence>
<feature type="transmembrane region" description="Helical" evidence="5">
    <location>
        <begin position="651"/>
        <end position="673"/>
    </location>
</feature>
<keyword evidence="10" id="KW-1185">Reference proteome</keyword>
<feature type="compositionally biased region" description="Polar residues" evidence="4">
    <location>
        <begin position="808"/>
        <end position="826"/>
    </location>
</feature>
<feature type="transmembrane region" description="Helical" evidence="5">
    <location>
        <begin position="51"/>
        <end position="72"/>
    </location>
</feature>
<feature type="transmembrane region" description="Helical" evidence="5">
    <location>
        <begin position="688"/>
        <end position="708"/>
    </location>
</feature>
<evidence type="ECO:0000256" key="3">
    <source>
        <dbReference type="ARBA" id="ARBA00023136"/>
    </source>
</evidence>
<dbReference type="EMBL" id="CAJNOQ010000313">
    <property type="protein sequence ID" value="CAF0786224.1"/>
    <property type="molecule type" value="Genomic_DNA"/>
</dbReference>
<dbReference type="Proteomes" id="UP000677228">
    <property type="component" value="Unassembled WGS sequence"/>
</dbReference>
<evidence type="ECO:0000313" key="8">
    <source>
        <dbReference type="EMBL" id="CAF3569994.1"/>
    </source>
</evidence>
<evidence type="ECO:0000256" key="1">
    <source>
        <dbReference type="ARBA" id="ARBA00022692"/>
    </source>
</evidence>
<name>A0A813RRX6_9BILA</name>
<dbReference type="Proteomes" id="UP000663829">
    <property type="component" value="Unassembled WGS sequence"/>
</dbReference>
<comment type="caution">
    <text evidence="6">The sequence shown here is derived from an EMBL/GenBank/DDBJ whole genome shotgun (WGS) entry which is preliminary data.</text>
</comment>
<dbReference type="PANTHER" id="PTHR23121">
    <property type="entry name" value="SODIUM-DEPENDENT GLUCOSE TRANSPORTER 1"/>
    <property type="match status" value="1"/>
</dbReference>
<feature type="transmembrane region" description="Helical" evidence="5">
    <location>
        <begin position="570"/>
        <end position="590"/>
    </location>
</feature>
<sequence>MMVEDEDDEEVILDKRTLFQPNSDSSSPIGGVNRFNIKVYEEVKLSKVQTALLGATCVSIGIFAGILGPTFVFFANKIQTDVAAIIWLISMKASGFFIGTLLSVYLYDWFNTCCLLGLSCLSISFGVCALPMITDLATFYLTALILGVGLAISNNGIDTLYNRLWTRRSLTPVRWLHLLLALGAVLSTLLLVPTSLNNDKLAIISNNTKKEQIDIGRPRRQEHKTVSFADKLADMTIDDPLYETHYSISNTSLLTIDFNSSLLITKSITTTTAPSHPPKSIASSLNQTSCLKIYCCYNSNETKNASSSSSFVCRSDAPTNQNEQICKQIMENCQEQKLCLTSMNYLCKIDEICNVKKEEQEIVVKNCSIPIIDMAHKINIISLKQPVIIKPNGINSNTTEAARISLLPTTISSSSLLTTSITTTTMTATLISNTIYVNKTLSTINSTIITIIQHHKPSYAKSDADELSKNLFYRKAVNFFHSIHSIQVLYLFLSLCFFLLGILYSILAMRGTDAVSGISQQQPAYRQSPTSNFFTSFFVRQSSRQRQNISPSNSLLFADNSSLKFISTLILFYFFLSSIEHSSIYLTYLFGIQLSQTQLSSLLIQFSFFIGLFLGRLFDIFIEYGCYLFYTRVITRAKKQSNHFHSISLKCCILICLFLLFIVSSTLTFSHLFKQTTTDNGLPSKRVLYLTFFLIGFIIALLSNLILTWLEQDLTLNDRLIKIIVLTMTTSEILFPSLIYYTMRKYILSFIFYLFLSSLLSLVIFVFLLYSSKKWQRKRLYRILPTSMDVEMRNDGIDDEDGNDLVGTESSSDNEQQQMKYTQSLEQKTHKLH</sequence>
<accession>A0A813RRX6</accession>
<feature type="transmembrane region" description="Helical" evidence="5">
    <location>
        <begin position="84"/>
        <end position="107"/>
    </location>
</feature>
<proteinExistence type="predicted"/>
<feature type="transmembrane region" description="Helical" evidence="5">
    <location>
        <begin position="602"/>
        <end position="630"/>
    </location>
</feature>
<dbReference type="PANTHER" id="PTHR23121:SF9">
    <property type="entry name" value="SODIUM-DEPENDENT GLUCOSE TRANSPORTER 1"/>
    <property type="match status" value="1"/>
</dbReference>
<organism evidence="6 10">
    <name type="scientific">Didymodactylos carnosus</name>
    <dbReference type="NCBI Taxonomy" id="1234261"/>
    <lineage>
        <taxon>Eukaryota</taxon>
        <taxon>Metazoa</taxon>
        <taxon>Spiralia</taxon>
        <taxon>Gnathifera</taxon>
        <taxon>Rotifera</taxon>
        <taxon>Eurotatoria</taxon>
        <taxon>Bdelloidea</taxon>
        <taxon>Philodinida</taxon>
        <taxon>Philodinidae</taxon>
        <taxon>Didymodactylos</taxon>
    </lineage>
</organism>
<feature type="transmembrane region" description="Helical" evidence="5">
    <location>
        <begin position="173"/>
        <end position="192"/>
    </location>
</feature>
<evidence type="ECO:0000256" key="5">
    <source>
        <dbReference type="SAM" id="Phobius"/>
    </source>
</evidence>
<feature type="transmembrane region" description="Helical" evidence="5">
    <location>
        <begin position="747"/>
        <end position="770"/>
    </location>
</feature>
<evidence type="ECO:0000256" key="4">
    <source>
        <dbReference type="SAM" id="MobiDB-lite"/>
    </source>
</evidence>
<dbReference type="SUPFAM" id="SSF103473">
    <property type="entry name" value="MFS general substrate transporter"/>
    <property type="match status" value="1"/>
</dbReference>
<dbReference type="EMBL" id="CAJNOK010010221">
    <property type="protein sequence ID" value="CAF1109498.1"/>
    <property type="molecule type" value="Genomic_DNA"/>
</dbReference>
<keyword evidence="1 5" id="KW-0812">Transmembrane</keyword>
<dbReference type="InterPro" id="IPR036259">
    <property type="entry name" value="MFS_trans_sf"/>
</dbReference>
<dbReference type="EMBL" id="CAJOBC010000313">
    <property type="protein sequence ID" value="CAF3569994.1"/>
    <property type="molecule type" value="Genomic_DNA"/>
</dbReference>
<dbReference type="OrthoDB" id="10049773at2759"/>
<protein>
    <submittedName>
        <fullName evidence="6">Uncharacterized protein</fullName>
    </submittedName>
</protein>
<evidence type="ECO:0000256" key="2">
    <source>
        <dbReference type="ARBA" id="ARBA00022989"/>
    </source>
</evidence>
<evidence type="ECO:0000313" key="7">
    <source>
        <dbReference type="EMBL" id="CAF1109498.1"/>
    </source>
</evidence>